<evidence type="ECO:0008006" key="4">
    <source>
        <dbReference type="Google" id="ProtNLM"/>
    </source>
</evidence>
<dbReference type="Proteomes" id="UP000318141">
    <property type="component" value="Unassembled WGS sequence"/>
</dbReference>
<sequence>MRISHVPAPLLLAVEMPRSGADPIRQPPATSDDIEMNRPPPPRHRGGNAWLRKLIDCPSVAVIDADALSARIEVAGMRGTACQFEAGLCVGLLLDVEPSPQEPWLQDTTLSLAASPFSCDDALAWDGSSWVLWHRYDTGIEPRQLERLLAVQLGLARRITDSSRPTEGGPGSDIGRLI</sequence>
<dbReference type="AlphaFoldDB" id="A0A562BIL2"/>
<evidence type="ECO:0000313" key="3">
    <source>
        <dbReference type="Proteomes" id="UP000318141"/>
    </source>
</evidence>
<accession>A0A562BIL2</accession>
<dbReference type="EMBL" id="VLJN01000020">
    <property type="protein sequence ID" value="TWG84952.1"/>
    <property type="molecule type" value="Genomic_DNA"/>
</dbReference>
<comment type="caution">
    <text evidence="2">The sequence shown here is derived from an EMBL/GenBank/DDBJ whole genome shotgun (WGS) entry which is preliminary data.</text>
</comment>
<evidence type="ECO:0000313" key="2">
    <source>
        <dbReference type="EMBL" id="TWG84952.1"/>
    </source>
</evidence>
<reference evidence="2 3" key="1">
    <citation type="submission" date="2019-07" db="EMBL/GenBank/DDBJ databases">
        <title>Genome sequencing of lignin-degrading bacterial isolates.</title>
        <authorList>
            <person name="Gladden J."/>
        </authorList>
    </citation>
    <scope>NUCLEOTIDE SEQUENCE [LARGE SCALE GENOMIC DNA]</scope>
    <source>
        <strain evidence="2 3">J11</strain>
    </source>
</reference>
<proteinExistence type="predicted"/>
<evidence type="ECO:0000256" key="1">
    <source>
        <dbReference type="SAM" id="MobiDB-lite"/>
    </source>
</evidence>
<protein>
    <recommendedName>
        <fullName evidence="4">Tir chaperone family protein CesT</fullName>
    </recommendedName>
</protein>
<keyword evidence="3" id="KW-1185">Reference proteome</keyword>
<feature type="region of interest" description="Disordered" evidence="1">
    <location>
        <begin position="17"/>
        <end position="43"/>
    </location>
</feature>
<organism evidence="2 3">
    <name type="scientific">Cupriavidus gilardii J11</name>
    <dbReference type="NCBI Taxonomy" id="936133"/>
    <lineage>
        <taxon>Bacteria</taxon>
        <taxon>Pseudomonadati</taxon>
        <taxon>Pseudomonadota</taxon>
        <taxon>Betaproteobacteria</taxon>
        <taxon>Burkholderiales</taxon>
        <taxon>Burkholderiaceae</taxon>
        <taxon>Cupriavidus</taxon>
    </lineage>
</organism>
<gene>
    <name evidence="2" type="ORF">L602_002700000440</name>
</gene>
<name>A0A562BIL2_9BURK</name>